<evidence type="ECO:0000313" key="5">
    <source>
        <dbReference type="EMBL" id="AZQ09485.1"/>
    </source>
</evidence>
<feature type="chain" id="PRO_5046688063" evidence="3">
    <location>
        <begin position="19"/>
        <end position="250"/>
    </location>
</feature>
<evidence type="ECO:0000256" key="1">
    <source>
        <dbReference type="ARBA" id="ARBA00010333"/>
    </source>
</evidence>
<evidence type="ECO:0000256" key="3">
    <source>
        <dbReference type="SAM" id="SignalP"/>
    </source>
</evidence>
<dbReference type="PANTHER" id="PTHR35936">
    <property type="entry name" value="MEMBRANE-BOUND LYTIC MUREIN TRANSGLYCOSYLASE F"/>
    <property type="match status" value="1"/>
</dbReference>
<dbReference type="Gene3D" id="3.40.190.10">
    <property type="entry name" value="Periplasmic binding protein-like II"/>
    <property type="match status" value="2"/>
</dbReference>
<sequence>MNRILLLCILLMPVFAFANSPVHPILKYSVSGSSSWYPYYIPNNPESPGLISELLPKLLAHAHIQGQNIPLPPNRTNQALDKGTLDFDIVSPSWFEQGDFGPLFVKSDPIMTITERIITLPKHQSRWMDIANIKDKEIGTVMGYLYHDDGDFIRADFKSEQELIKALHRGRIQAAISGDYTALYWSAKLGLPIALAAEHSTGDLVFRLRKERAELLPAINNAIAALKADGTIDGLIDKYTHTLETSEHSN</sequence>
<dbReference type="EMBL" id="CP020373">
    <property type="protein sequence ID" value="AZQ09485.1"/>
    <property type="molecule type" value="Genomic_DNA"/>
</dbReference>
<dbReference type="SUPFAM" id="SSF53850">
    <property type="entry name" value="Periplasmic binding protein-like II"/>
    <property type="match status" value="1"/>
</dbReference>
<reference evidence="6" key="1">
    <citation type="submission" date="2017-03" db="EMBL/GenBank/DDBJ databases">
        <title>Full genome sequence of a non-lethal Shewanella isolate that potentiates virulence of Vibio parahaemolyticus causing acute hepatopancreatic necrosis disease (AHPND) in shrimp.</title>
        <authorList>
            <person name="Prachumwat A."/>
            <person name="Sritunyalucksana K."/>
        </authorList>
    </citation>
    <scope>NUCLEOTIDE SEQUENCE [LARGE SCALE GENOMIC DNA]</scope>
    <source>
        <strain evidence="6">TH2012</strain>
    </source>
</reference>
<comment type="similarity">
    <text evidence="1">Belongs to the bacterial solute-binding protein 3 family.</text>
</comment>
<organism evidence="5 6">
    <name type="scientific">Shewanella khirikhana</name>
    <dbReference type="NCBI Taxonomy" id="1965282"/>
    <lineage>
        <taxon>Bacteria</taxon>
        <taxon>Pseudomonadati</taxon>
        <taxon>Pseudomonadota</taxon>
        <taxon>Gammaproteobacteria</taxon>
        <taxon>Alteromonadales</taxon>
        <taxon>Shewanellaceae</taxon>
        <taxon>Shewanella</taxon>
    </lineage>
</organism>
<accession>A0ABM7CZC3</accession>
<proteinExistence type="inferred from homology"/>
<feature type="domain" description="Solute-binding protein family 3/N-terminal" evidence="4">
    <location>
        <begin position="34"/>
        <end position="240"/>
    </location>
</feature>
<feature type="signal peptide" evidence="3">
    <location>
        <begin position="1"/>
        <end position="18"/>
    </location>
</feature>
<evidence type="ECO:0000259" key="4">
    <source>
        <dbReference type="Pfam" id="PF00497"/>
    </source>
</evidence>
<evidence type="ECO:0000256" key="2">
    <source>
        <dbReference type="ARBA" id="ARBA00022729"/>
    </source>
</evidence>
<dbReference type="Proteomes" id="UP000278437">
    <property type="component" value="Chromosome"/>
</dbReference>
<dbReference type="InterPro" id="IPR001638">
    <property type="entry name" value="Solute-binding_3/MltF_N"/>
</dbReference>
<keyword evidence="6" id="KW-1185">Reference proteome</keyword>
<protein>
    <submittedName>
        <fullName evidence="5">Bacterial extracellular solute-binding protein, family 3</fullName>
    </submittedName>
</protein>
<keyword evidence="2 3" id="KW-0732">Signal</keyword>
<gene>
    <name evidence="5" type="ORF">STH12_00333</name>
</gene>
<dbReference type="Pfam" id="PF00497">
    <property type="entry name" value="SBP_bac_3"/>
    <property type="match status" value="1"/>
</dbReference>
<evidence type="ECO:0000313" key="6">
    <source>
        <dbReference type="Proteomes" id="UP000278437"/>
    </source>
</evidence>
<dbReference type="PANTHER" id="PTHR35936:SF25">
    <property type="entry name" value="ABC TRANSPORTER SUBSTRATE-BINDING PROTEIN"/>
    <property type="match status" value="1"/>
</dbReference>
<name>A0ABM7CZC3_9GAMM</name>